<dbReference type="EMBL" id="VJMJ01000175">
    <property type="protein sequence ID" value="KAF0728702.1"/>
    <property type="molecule type" value="Genomic_DNA"/>
</dbReference>
<evidence type="ECO:0000256" key="1">
    <source>
        <dbReference type="ARBA" id="ARBA00004604"/>
    </source>
</evidence>
<reference evidence="7 8" key="1">
    <citation type="submission" date="2019-07" db="EMBL/GenBank/DDBJ databases">
        <title>Genomics analysis of Aphanomyces spp. identifies a new class of oomycete effector associated with host adaptation.</title>
        <authorList>
            <person name="Gaulin E."/>
        </authorList>
    </citation>
    <scope>NUCLEOTIDE SEQUENCE [LARGE SCALE GENOMIC DNA]</scope>
    <source>
        <strain evidence="7 8">ATCC 201684</strain>
    </source>
</reference>
<organism evidence="7 8">
    <name type="scientific">Aphanomyces euteiches</name>
    <dbReference type="NCBI Taxonomy" id="100861"/>
    <lineage>
        <taxon>Eukaryota</taxon>
        <taxon>Sar</taxon>
        <taxon>Stramenopiles</taxon>
        <taxon>Oomycota</taxon>
        <taxon>Saprolegniomycetes</taxon>
        <taxon>Saprolegniales</taxon>
        <taxon>Verrucalvaceae</taxon>
        <taxon>Aphanomyces</taxon>
    </lineage>
</organism>
<proteinExistence type="inferred from homology"/>
<evidence type="ECO:0000256" key="3">
    <source>
        <dbReference type="ARBA" id="ARBA00022552"/>
    </source>
</evidence>
<dbReference type="Pfam" id="PF03998">
    <property type="entry name" value="Utp11"/>
    <property type="match status" value="1"/>
</dbReference>
<gene>
    <name evidence="7" type="ORF">Ae201684_013660</name>
</gene>
<evidence type="ECO:0000256" key="6">
    <source>
        <dbReference type="SAM" id="MobiDB-lite"/>
    </source>
</evidence>
<evidence type="ECO:0000313" key="8">
    <source>
        <dbReference type="Proteomes" id="UP000481153"/>
    </source>
</evidence>
<evidence type="ECO:0000256" key="4">
    <source>
        <dbReference type="ARBA" id="ARBA00023242"/>
    </source>
</evidence>
<keyword evidence="3 5" id="KW-0698">rRNA processing</keyword>
<comment type="function">
    <text evidence="5">Involved in nucleolar processing of pre-18S ribosomal RNA.</text>
</comment>
<accession>A0A6G0WN16</accession>
<dbReference type="PANTHER" id="PTHR12838:SF0">
    <property type="entry name" value="U3 SMALL NUCLEOLAR RNA-ASSOCIATED PROTEIN 11-RELATED"/>
    <property type="match status" value="1"/>
</dbReference>
<dbReference type="VEuPathDB" id="FungiDB:AeMF1_002486"/>
<sequence length="243" mass="28322">MSSLRNAVKRREHKERAQPSDRKKLGILEKHKDYVRRAQDYHSKEKRLKSMQLKAAFRNPDEFYFSMNNAQTVDGQHVSTNNHREKLTAQVLKVMKTQDVAYLHMKRSVDLAKASKLSASTHFIDAEKRNTHKIFVDSVDEVRSFDPAQHFDTLPELVDRASNRLRKRDLAQLDLDETLTAAKESSKVYKELANRMERADKINRMRQHLDLERAVQAKGKKVKVADGTDGKPPVYKWKRVRTK</sequence>
<protein>
    <recommendedName>
        <fullName evidence="5">U3 small nucleolar RNA-associated protein 11</fullName>
        <shortName evidence="5">U3 snoRNA-associated protein 11</shortName>
    </recommendedName>
</protein>
<evidence type="ECO:0000313" key="7">
    <source>
        <dbReference type="EMBL" id="KAF0728702.1"/>
    </source>
</evidence>
<feature type="compositionally biased region" description="Basic and acidic residues" evidence="6">
    <location>
        <begin position="14"/>
        <end position="27"/>
    </location>
</feature>
<keyword evidence="8" id="KW-1185">Reference proteome</keyword>
<comment type="similarity">
    <text evidence="2 5">Belongs to the UTP11 family.</text>
</comment>
<comment type="subcellular location">
    <subcellularLocation>
        <location evidence="1 5">Nucleus</location>
        <location evidence="1 5">Nucleolus</location>
    </subcellularLocation>
</comment>
<dbReference type="PIRSF" id="PIRSF015952">
    <property type="entry name" value="U3snoRNP11"/>
    <property type="match status" value="1"/>
</dbReference>
<dbReference type="AlphaFoldDB" id="A0A6G0WN16"/>
<feature type="region of interest" description="Disordered" evidence="6">
    <location>
        <begin position="1"/>
        <end position="27"/>
    </location>
</feature>
<evidence type="ECO:0000256" key="5">
    <source>
        <dbReference type="PIRNR" id="PIRNR015952"/>
    </source>
</evidence>
<dbReference type="Proteomes" id="UP000481153">
    <property type="component" value="Unassembled WGS sequence"/>
</dbReference>
<comment type="subunit">
    <text evidence="5">Component of the ribosomal small subunit (SSU) processome.</text>
</comment>
<dbReference type="InterPro" id="IPR007144">
    <property type="entry name" value="SSU_processome_Utp11"/>
</dbReference>
<dbReference type="GO" id="GO:0032040">
    <property type="term" value="C:small-subunit processome"/>
    <property type="evidence" value="ECO:0007669"/>
    <property type="project" value="UniProtKB-UniRule"/>
</dbReference>
<evidence type="ECO:0000256" key="2">
    <source>
        <dbReference type="ARBA" id="ARBA00008105"/>
    </source>
</evidence>
<keyword evidence="4 5" id="KW-0539">Nucleus</keyword>
<dbReference type="GO" id="GO:0006364">
    <property type="term" value="P:rRNA processing"/>
    <property type="evidence" value="ECO:0007669"/>
    <property type="project" value="UniProtKB-UniRule"/>
</dbReference>
<dbReference type="PANTHER" id="PTHR12838">
    <property type="entry name" value="U3 SMALL NUCLEOLAR RNA-ASSOCIATED PROTEIN 11"/>
    <property type="match status" value="1"/>
</dbReference>
<name>A0A6G0WN16_9STRA</name>
<comment type="caution">
    <text evidence="7">The sequence shown here is derived from an EMBL/GenBank/DDBJ whole genome shotgun (WGS) entry which is preliminary data.</text>
</comment>